<evidence type="ECO:0000313" key="1">
    <source>
        <dbReference type="EMBL" id="NER11813.1"/>
    </source>
</evidence>
<protein>
    <submittedName>
        <fullName evidence="1">DUF3293 domain-containing protein</fullName>
    </submittedName>
</protein>
<dbReference type="InterPro" id="IPR021710">
    <property type="entry name" value="DUF3293"/>
</dbReference>
<proteinExistence type="predicted"/>
<dbReference type="Proteomes" id="UP000468581">
    <property type="component" value="Unassembled WGS sequence"/>
</dbReference>
<dbReference type="AlphaFoldDB" id="A0A6P0UL80"/>
<dbReference type="EMBL" id="JAABOO010000001">
    <property type="protein sequence ID" value="NER11813.1"/>
    <property type="molecule type" value="Genomic_DNA"/>
</dbReference>
<gene>
    <name evidence="1" type="ORF">GWK08_00015</name>
</gene>
<name>A0A6P0UL80_9FLAO</name>
<comment type="caution">
    <text evidence="1">The sequence shown here is derived from an EMBL/GenBank/DDBJ whole genome shotgun (WGS) entry which is preliminary data.</text>
</comment>
<accession>A0A6P0UL80</accession>
<organism evidence="1 2">
    <name type="scientific">Leptobacterium flavescens</name>
    <dbReference type="NCBI Taxonomy" id="472055"/>
    <lineage>
        <taxon>Bacteria</taxon>
        <taxon>Pseudomonadati</taxon>
        <taxon>Bacteroidota</taxon>
        <taxon>Flavobacteriia</taxon>
        <taxon>Flavobacteriales</taxon>
        <taxon>Flavobacteriaceae</taxon>
        <taxon>Leptobacterium</taxon>
    </lineage>
</organism>
<keyword evidence="2" id="KW-1185">Reference proteome</keyword>
<dbReference type="RefSeq" id="WP_163604849.1">
    <property type="nucleotide sequence ID" value="NZ_JAABOO010000001.1"/>
</dbReference>
<evidence type="ECO:0000313" key="2">
    <source>
        <dbReference type="Proteomes" id="UP000468581"/>
    </source>
</evidence>
<dbReference type="Pfam" id="PF11697">
    <property type="entry name" value="DUF3293"/>
    <property type="match status" value="1"/>
</dbReference>
<sequence length="148" mass="17387">MSRDLTAESYAFLEKAYKETTYEVKALSQVYKLKIGERHAEFLRFLEEENIDSWSVISAFNPYSRELSNKENENRHLNFITALDKKEYRVFEAKGVPADDNWEAEKSLFIGNISRERAMDIGKRLEQNAIVFGTKTTRPEIIWLVNRK</sequence>
<reference evidence="1 2" key="1">
    <citation type="submission" date="2020-01" db="EMBL/GenBank/DDBJ databases">
        <title>Leptobacterium flavescens.</title>
        <authorList>
            <person name="Wang G."/>
        </authorList>
    </citation>
    <scope>NUCLEOTIDE SEQUENCE [LARGE SCALE GENOMIC DNA]</scope>
    <source>
        <strain evidence="1 2">KCTC 22160</strain>
    </source>
</reference>